<dbReference type="Pfam" id="PF05303">
    <property type="entry name" value="GSKIP_dom"/>
    <property type="match status" value="1"/>
</dbReference>
<sequence length="109" mass="11620">MSTFCADELRNALAEESSASAIESFRLTSVASLCATASVTLLEGSTISINLTTSGYSIIPAGGQNDMSTDSETAQTGPTFESIDQLLRSVSAMYEKRRQEELMAALEKI</sequence>
<proteinExistence type="predicted"/>
<dbReference type="Proteomes" id="UP001219525">
    <property type="component" value="Unassembled WGS sequence"/>
</dbReference>
<protein>
    <recommendedName>
        <fullName evidence="1">GSKIP domain-containing protein</fullName>
    </recommendedName>
</protein>
<gene>
    <name evidence="2" type="ORF">GGX14DRAFT_621221</name>
</gene>
<comment type="caution">
    <text evidence="2">The sequence shown here is derived from an EMBL/GenBank/DDBJ whole genome shotgun (WGS) entry which is preliminary data.</text>
</comment>
<organism evidence="2 3">
    <name type="scientific">Mycena pura</name>
    <dbReference type="NCBI Taxonomy" id="153505"/>
    <lineage>
        <taxon>Eukaryota</taxon>
        <taxon>Fungi</taxon>
        <taxon>Dikarya</taxon>
        <taxon>Basidiomycota</taxon>
        <taxon>Agaricomycotina</taxon>
        <taxon>Agaricomycetes</taxon>
        <taxon>Agaricomycetidae</taxon>
        <taxon>Agaricales</taxon>
        <taxon>Marasmiineae</taxon>
        <taxon>Mycenaceae</taxon>
        <taxon>Mycena</taxon>
    </lineage>
</organism>
<dbReference type="Gene3D" id="3.30.2280.10">
    <property type="entry name" value="Hypothetical protein (hspc210)"/>
    <property type="match status" value="1"/>
</dbReference>
<reference evidence="2" key="1">
    <citation type="submission" date="2023-03" db="EMBL/GenBank/DDBJ databases">
        <title>Massive genome expansion in bonnet fungi (Mycena s.s.) driven by repeated elements and novel gene families across ecological guilds.</title>
        <authorList>
            <consortium name="Lawrence Berkeley National Laboratory"/>
            <person name="Harder C.B."/>
            <person name="Miyauchi S."/>
            <person name="Viragh M."/>
            <person name="Kuo A."/>
            <person name="Thoen E."/>
            <person name="Andreopoulos B."/>
            <person name="Lu D."/>
            <person name="Skrede I."/>
            <person name="Drula E."/>
            <person name="Henrissat B."/>
            <person name="Morin E."/>
            <person name="Kohler A."/>
            <person name="Barry K."/>
            <person name="LaButti K."/>
            <person name="Morin E."/>
            <person name="Salamov A."/>
            <person name="Lipzen A."/>
            <person name="Mereny Z."/>
            <person name="Hegedus B."/>
            <person name="Baldrian P."/>
            <person name="Stursova M."/>
            <person name="Weitz H."/>
            <person name="Taylor A."/>
            <person name="Grigoriev I.V."/>
            <person name="Nagy L.G."/>
            <person name="Martin F."/>
            <person name="Kauserud H."/>
        </authorList>
    </citation>
    <scope>NUCLEOTIDE SEQUENCE</scope>
    <source>
        <strain evidence="2">9144</strain>
    </source>
</reference>
<dbReference type="InterPro" id="IPR023231">
    <property type="entry name" value="GSKIP_dom_sf"/>
</dbReference>
<accession>A0AAD6VK18</accession>
<dbReference type="InterPro" id="IPR007967">
    <property type="entry name" value="GSKIP_dom"/>
</dbReference>
<name>A0AAD6VK18_9AGAR</name>
<dbReference type="SUPFAM" id="SSF103107">
    <property type="entry name" value="Hypothetical protein c14orf129, hspc210"/>
    <property type="match status" value="1"/>
</dbReference>
<evidence type="ECO:0000313" key="3">
    <source>
        <dbReference type="Proteomes" id="UP001219525"/>
    </source>
</evidence>
<dbReference type="AlphaFoldDB" id="A0AAD6VK18"/>
<dbReference type="EMBL" id="JARJCW010000024">
    <property type="protein sequence ID" value="KAJ7211990.1"/>
    <property type="molecule type" value="Genomic_DNA"/>
</dbReference>
<keyword evidence="3" id="KW-1185">Reference proteome</keyword>
<evidence type="ECO:0000313" key="2">
    <source>
        <dbReference type="EMBL" id="KAJ7211990.1"/>
    </source>
</evidence>
<evidence type="ECO:0000259" key="1">
    <source>
        <dbReference type="Pfam" id="PF05303"/>
    </source>
</evidence>
<feature type="domain" description="GSKIP" evidence="1">
    <location>
        <begin position="33"/>
        <end position="108"/>
    </location>
</feature>